<dbReference type="Proteomes" id="UP000807115">
    <property type="component" value="Chromosome 2"/>
</dbReference>
<dbReference type="InterPro" id="IPR044810">
    <property type="entry name" value="WRKY_plant"/>
</dbReference>
<keyword evidence="2" id="KW-0805">Transcription regulation</keyword>
<dbReference type="PANTHER" id="PTHR31282">
    <property type="entry name" value="WRKY TRANSCRIPTION FACTOR 21-RELATED"/>
    <property type="match status" value="1"/>
</dbReference>
<evidence type="ECO:0000256" key="1">
    <source>
        <dbReference type="ARBA" id="ARBA00004123"/>
    </source>
</evidence>
<reference evidence="8" key="2">
    <citation type="submission" date="2020-10" db="EMBL/GenBank/DDBJ databases">
        <authorList>
            <person name="Cooper E.A."/>
            <person name="Brenton Z.W."/>
            <person name="Flinn B.S."/>
            <person name="Jenkins J."/>
            <person name="Shu S."/>
            <person name="Flowers D."/>
            <person name="Luo F."/>
            <person name="Wang Y."/>
            <person name="Xia P."/>
            <person name="Barry K."/>
            <person name="Daum C."/>
            <person name="Lipzen A."/>
            <person name="Yoshinaga Y."/>
            <person name="Schmutz J."/>
            <person name="Saski C."/>
            <person name="Vermerris W."/>
            <person name="Kresovich S."/>
        </authorList>
    </citation>
    <scope>NUCLEOTIDE SEQUENCE</scope>
</reference>
<protein>
    <recommendedName>
        <fullName evidence="7">WRKY domain-containing protein</fullName>
    </recommendedName>
</protein>
<dbReference type="AlphaFoldDB" id="A0A921RPR8"/>
<dbReference type="InterPro" id="IPR003657">
    <property type="entry name" value="WRKY_dom"/>
</dbReference>
<proteinExistence type="predicted"/>
<evidence type="ECO:0000259" key="7">
    <source>
        <dbReference type="PROSITE" id="PS50811"/>
    </source>
</evidence>
<dbReference type="Pfam" id="PF03106">
    <property type="entry name" value="WRKY"/>
    <property type="match status" value="1"/>
</dbReference>
<keyword evidence="3" id="KW-0238">DNA-binding</keyword>
<dbReference type="GO" id="GO:0003700">
    <property type="term" value="F:DNA-binding transcription factor activity"/>
    <property type="evidence" value="ECO:0007669"/>
    <property type="project" value="InterPro"/>
</dbReference>
<organism evidence="8 9">
    <name type="scientific">Sorghum bicolor</name>
    <name type="common">Sorghum</name>
    <name type="synonym">Sorghum vulgare</name>
    <dbReference type="NCBI Taxonomy" id="4558"/>
    <lineage>
        <taxon>Eukaryota</taxon>
        <taxon>Viridiplantae</taxon>
        <taxon>Streptophyta</taxon>
        <taxon>Embryophyta</taxon>
        <taxon>Tracheophyta</taxon>
        <taxon>Spermatophyta</taxon>
        <taxon>Magnoliopsida</taxon>
        <taxon>Liliopsida</taxon>
        <taxon>Poales</taxon>
        <taxon>Poaceae</taxon>
        <taxon>PACMAD clade</taxon>
        <taxon>Panicoideae</taxon>
        <taxon>Andropogonodae</taxon>
        <taxon>Andropogoneae</taxon>
        <taxon>Sorghinae</taxon>
        <taxon>Sorghum</taxon>
    </lineage>
</organism>
<evidence type="ECO:0000256" key="2">
    <source>
        <dbReference type="ARBA" id="ARBA00023015"/>
    </source>
</evidence>
<sequence>MAAGGSGSATTEQFIFRAQKSTNHLKALLAKLLPAAAAGAGYGAGAECSGGDVDAVLSDITDSLCQAITSLRIRTGGQPATAGIAANRSPAGAGGRRSAAPRRTSQRARMDAASRMTVLQNGVHDSYTWRKYGQKEILGARFPRSYYKCGRRPGCPAKKHVQQCDADPSKLEVTYLEAHTCDDPPPSSSHAVPDPTAGSDALLVPPVPTVPFPSAQCYGGGPASPPPPPPYQVPYAATTIGSNVLTLTATGVLLPSASYDPVPDVTDCTPSLEQEQDHDLLHIPSPACSQSELLPMEAAKLSPHAHGLPLSLEHTLDCDFAVPEL</sequence>
<evidence type="ECO:0000256" key="6">
    <source>
        <dbReference type="SAM" id="MobiDB-lite"/>
    </source>
</evidence>
<feature type="domain" description="WRKY" evidence="7">
    <location>
        <begin position="125"/>
        <end position="184"/>
    </location>
</feature>
<evidence type="ECO:0000256" key="5">
    <source>
        <dbReference type="ARBA" id="ARBA00023242"/>
    </source>
</evidence>
<dbReference type="GO" id="GO:0005634">
    <property type="term" value="C:nucleus"/>
    <property type="evidence" value="ECO:0007669"/>
    <property type="project" value="UniProtKB-SubCell"/>
</dbReference>
<comment type="caution">
    <text evidence="8">The sequence shown here is derived from an EMBL/GenBank/DDBJ whole genome shotgun (WGS) entry which is preliminary data.</text>
</comment>
<feature type="region of interest" description="Disordered" evidence="6">
    <location>
        <begin position="181"/>
        <end position="201"/>
    </location>
</feature>
<dbReference type="InterPro" id="IPR036576">
    <property type="entry name" value="WRKY_dom_sf"/>
</dbReference>
<feature type="region of interest" description="Disordered" evidence="6">
    <location>
        <begin position="81"/>
        <end position="112"/>
    </location>
</feature>
<name>A0A921RPR8_SORBI</name>
<evidence type="ECO:0000313" key="9">
    <source>
        <dbReference type="Proteomes" id="UP000807115"/>
    </source>
</evidence>
<dbReference type="Gene3D" id="2.20.25.80">
    <property type="entry name" value="WRKY domain"/>
    <property type="match status" value="1"/>
</dbReference>
<dbReference type="PROSITE" id="PS50811">
    <property type="entry name" value="WRKY"/>
    <property type="match status" value="1"/>
</dbReference>
<dbReference type="SMART" id="SM00774">
    <property type="entry name" value="WRKY"/>
    <property type="match status" value="1"/>
</dbReference>
<keyword evidence="5" id="KW-0539">Nucleus</keyword>
<comment type="subcellular location">
    <subcellularLocation>
        <location evidence="1">Nucleus</location>
    </subcellularLocation>
</comment>
<evidence type="ECO:0000256" key="4">
    <source>
        <dbReference type="ARBA" id="ARBA00023163"/>
    </source>
</evidence>
<reference evidence="8" key="1">
    <citation type="journal article" date="2019" name="BMC Genomics">
        <title>A new reference genome for Sorghum bicolor reveals high levels of sequence similarity between sweet and grain genotypes: implications for the genetics of sugar metabolism.</title>
        <authorList>
            <person name="Cooper E.A."/>
            <person name="Brenton Z.W."/>
            <person name="Flinn B.S."/>
            <person name="Jenkins J."/>
            <person name="Shu S."/>
            <person name="Flowers D."/>
            <person name="Luo F."/>
            <person name="Wang Y."/>
            <person name="Xia P."/>
            <person name="Barry K."/>
            <person name="Daum C."/>
            <person name="Lipzen A."/>
            <person name="Yoshinaga Y."/>
            <person name="Schmutz J."/>
            <person name="Saski C."/>
            <person name="Vermerris W."/>
            <person name="Kresovich S."/>
        </authorList>
    </citation>
    <scope>NUCLEOTIDE SEQUENCE</scope>
</reference>
<dbReference type="EMBL" id="CM027681">
    <property type="protein sequence ID" value="KAG0542797.1"/>
    <property type="molecule type" value="Genomic_DNA"/>
</dbReference>
<keyword evidence="4" id="KW-0804">Transcription</keyword>
<dbReference type="GO" id="GO:0043565">
    <property type="term" value="F:sequence-specific DNA binding"/>
    <property type="evidence" value="ECO:0007669"/>
    <property type="project" value="InterPro"/>
</dbReference>
<evidence type="ECO:0000256" key="3">
    <source>
        <dbReference type="ARBA" id="ARBA00023125"/>
    </source>
</evidence>
<gene>
    <name evidence="8" type="ORF">BDA96_02G134700</name>
</gene>
<dbReference type="SUPFAM" id="SSF118290">
    <property type="entry name" value="WRKY DNA-binding domain"/>
    <property type="match status" value="1"/>
</dbReference>
<accession>A0A921RPR8</accession>
<feature type="compositionally biased region" description="Low complexity" evidence="6">
    <location>
        <begin position="85"/>
        <end position="103"/>
    </location>
</feature>
<evidence type="ECO:0000313" key="8">
    <source>
        <dbReference type="EMBL" id="KAG0542797.1"/>
    </source>
</evidence>